<sequence>MAGDGPSTDTVPMASSAAKPEPAPRHLMSASQPVAPPATLTSPTISLEQVVQYIKTVETFREAKRRSGRAWADWQAQNQNVDIFSPKYPPPVFVQKEPEQRDFDFHSFSLVTLQQVLDHPYCEWVDIGY</sequence>
<dbReference type="EMBL" id="ADBL01000983">
    <property type="status" value="NOT_ANNOTATED_CDS"/>
    <property type="molecule type" value="Genomic_DNA"/>
</dbReference>
<dbReference type="VEuPathDB" id="FungiDB:MAPG_04152"/>
<evidence type="ECO:0000313" key="3">
    <source>
        <dbReference type="EnsemblFungi" id="MAPG_04152T0"/>
    </source>
</evidence>
<dbReference type="STRING" id="644358.A0A0C4DVY5"/>
<proteinExistence type="predicted"/>
<evidence type="ECO:0000313" key="4">
    <source>
        <dbReference type="Proteomes" id="UP000011715"/>
    </source>
</evidence>
<reference evidence="3" key="5">
    <citation type="submission" date="2015-06" db="UniProtKB">
        <authorList>
            <consortium name="EnsemblFungi"/>
        </authorList>
    </citation>
    <scope>IDENTIFICATION</scope>
    <source>
        <strain evidence="3">ATCC 64411</strain>
    </source>
</reference>
<reference evidence="2" key="2">
    <citation type="submission" date="2010-05" db="EMBL/GenBank/DDBJ databases">
        <title>The Genome Sequence of Magnaporthe poae strain ATCC 64411.</title>
        <authorList>
            <consortium name="The Broad Institute Genome Sequencing Platform"/>
            <consortium name="Broad Institute Genome Sequencing Center for Infectious Disease"/>
            <person name="Ma L.-J."/>
            <person name="Dead R."/>
            <person name="Young S."/>
            <person name="Zeng Q."/>
            <person name="Koehrsen M."/>
            <person name="Alvarado L."/>
            <person name="Berlin A."/>
            <person name="Chapman S.B."/>
            <person name="Chen Z."/>
            <person name="Freedman E."/>
            <person name="Gellesch M."/>
            <person name="Goldberg J."/>
            <person name="Griggs A."/>
            <person name="Gujja S."/>
            <person name="Heilman E.R."/>
            <person name="Heiman D."/>
            <person name="Hepburn T."/>
            <person name="Howarth C."/>
            <person name="Jen D."/>
            <person name="Larson L."/>
            <person name="Mehta T."/>
            <person name="Neiman D."/>
            <person name="Pearson M."/>
            <person name="Roberts A."/>
            <person name="Saif S."/>
            <person name="Shea T."/>
            <person name="Shenoy N."/>
            <person name="Sisk P."/>
            <person name="Stolte C."/>
            <person name="Sykes S."/>
            <person name="Walk T."/>
            <person name="White J."/>
            <person name="Yandava C."/>
            <person name="Haas B."/>
            <person name="Nusbaum C."/>
            <person name="Birren B."/>
        </authorList>
    </citation>
    <scope>NUCLEOTIDE SEQUENCE</scope>
    <source>
        <strain evidence="2">ATCC 64411</strain>
    </source>
</reference>
<accession>A0A0C4DVY5</accession>
<dbReference type="OrthoDB" id="10587929at2759"/>
<dbReference type="Proteomes" id="UP000011715">
    <property type="component" value="Unassembled WGS sequence"/>
</dbReference>
<dbReference type="eggNOG" id="ENOG502RNAF">
    <property type="taxonomic scope" value="Eukaryota"/>
</dbReference>
<keyword evidence="4" id="KW-1185">Reference proteome</keyword>
<name>A0A0C4DVY5_MAGP6</name>
<dbReference type="EnsemblFungi" id="MAPG_04152T0">
    <property type="protein sequence ID" value="MAPG_04152T0"/>
    <property type="gene ID" value="MAPG_04152"/>
</dbReference>
<feature type="region of interest" description="Disordered" evidence="1">
    <location>
        <begin position="1"/>
        <end position="40"/>
    </location>
</feature>
<organism evidence="3 4">
    <name type="scientific">Magnaporthiopsis poae (strain ATCC 64411 / 73-15)</name>
    <name type="common">Kentucky bluegrass fungus</name>
    <name type="synonym">Magnaporthe poae</name>
    <dbReference type="NCBI Taxonomy" id="644358"/>
    <lineage>
        <taxon>Eukaryota</taxon>
        <taxon>Fungi</taxon>
        <taxon>Dikarya</taxon>
        <taxon>Ascomycota</taxon>
        <taxon>Pezizomycotina</taxon>
        <taxon>Sordariomycetes</taxon>
        <taxon>Sordariomycetidae</taxon>
        <taxon>Magnaporthales</taxon>
        <taxon>Magnaporthaceae</taxon>
        <taxon>Magnaporthiopsis</taxon>
    </lineage>
</organism>
<reference evidence="2" key="3">
    <citation type="submission" date="2011-03" db="EMBL/GenBank/DDBJ databases">
        <title>Annotation of Magnaporthe poae ATCC 64411.</title>
        <authorList>
            <person name="Ma L.-J."/>
            <person name="Dead R."/>
            <person name="Young S.K."/>
            <person name="Zeng Q."/>
            <person name="Gargeya S."/>
            <person name="Fitzgerald M."/>
            <person name="Haas B."/>
            <person name="Abouelleil A."/>
            <person name="Alvarado L."/>
            <person name="Arachchi H.M."/>
            <person name="Berlin A."/>
            <person name="Brown A."/>
            <person name="Chapman S.B."/>
            <person name="Chen Z."/>
            <person name="Dunbar C."/>
            <person name="Freedman E."/>
            <person name="Gearin G."/>
            <person name="Gellesch M."/>
            <person name="Goldberg J."/>
            <person name="Griggs A."/>
            <person name="Gujja S."/>
            <person name="Heiman D."/>
            <person name="Howarth C."/>
            <person name="Larson L."/>
            <person name="Lui A."/>
            <person name="MacDonald P.J.P."/>
            <person name="Mehta T."/>
            <person name="Montmayeur A."/>
            <person name="Murphy C."/>
            <person name="Neiman D."/>
            <person name="Pearson M."/>
            <person name="Priest M."/>
            <person name="Roberts A."/>
            <person name="Saif S."/>
            <person name="Shea T."/>
            <person name="Shenoy N."/>
            <person name="Sisk P."/>
            <person name="Stolte C."/>
            <person name="Sykes S."/>
            <person name="Yandava C."/>
            <person name="Wortman J."/>
            <person name="Nusbaum C."/>
            <person name="Birren B."/>
        </authorList>
    </citation>
    <scope>NUCLEOTIDE SEQUENCE</scope>
    <source>
        <strain evidence="2">ATCC 64411</strain>
    </source>
</reference>
<evidence type="ECO:0000313" key="2">
    <source>
        <dbReference type="EMBL" id="KLU85121.1"/>
    </source>
</evidence>
<reference evidence="3" key="4">
    <citation type="journal article" date="2015" name="G3 (Bethesda)">
        <title>Genome sequences of three phytopathogenic species of the Magnaporthaceae family of fungi.</title>
        <authorList>
            <person name="Okagaki L.H."/>
            <person name="Nunes C.C."/>
            <person name="Sailsbery J."/>
            <person name="Clay B."/>
            <person name="Brown D."/>
            <person name="John T."/>
            <person name="Oh Y."/>
            <person name="Young N."/>
            <person name="Fitzgerald M."/>
            <person name="Haas B.J."/>
            <person name="Zeng Q."/>
            <person name="Young S."/>
            <person name="Adiconis X."/>
            <person name="Fan L."/>
            <person name="Levin J.Z."/>
            <person name="Mitchell T.K."/>
            <person name="Okubara P.A."/>
            <person name="Farman M.L."/>
            <person name="Kohn L.M."/>
            <person name="Birren B."/>
            <person name="Ma L.-J."/>
            <person name="Dean R.A."/>
        </authorList>
    </citation>
    <scope>NUCLEOTIDE SEQUENCE</scope>
    <source>
        <strain evidence="3">ATCC 64411 / 73-15</strain>
    </source>
</reference>
<dbReference type="AlphaFoldDB" id="A0A0C4DVY5"/>
<dbReference type="EMBL" id="GL876968">
    <property type="protein sequence ID" value="KLU85121.1"/>
    <property type="molecule type" value="Genomic_DNA"/>
</dbReference>
<evidence type="ECO:0000256" key="1">
    <source>
        <dbReference type="SAM" id="MobiDB-lite"/>
    </source>
</evidence>
<reference evidence="4" key="1">
    <citation type="submission" date="2010-05" db="EMBL/GenBank/DDBJ databases">
        <title>The genome sequence of Magnaporthe poae strain ATCC 64411.</title>
        <authorList>
            <person name="Ma L.-J."/>
            <person name="Dead R."/>
            <person name="Young S."/>
            <person name="Zeng Q."/>
            <person name="Koehrsen M."/>
            <person name="Alvarado L."/>
            <person name="Berlin A."/>
            <person name="Chapman S.B."/>
            <person name="Chen Z."/>
            <person name="Freedman E."/>
            <person name="Gellesch M."/>
            <person name="Goldberg J."/>
            <person name="Griggs A."/>
            <person name="Gujja S."/>
            <person name="Heilman E.R."/>
            <person name="Heiman D."/>
            <person name="Hepburn T."/>
            <person name="Howarth C."/>
            <person name="Jen D."/>
            <person name="Larson L."/>
            <person name="Mehta T."/>
            <person name="Neiman D."/>
            <person name="Pearson M."/>
            <person name="Roberts A."/>
            <person name="Saif S."/>
            <person name="Shea T."/>
            <person name="Shenoy N."/>
            <person name="Sisk P."/>
            <person name="Stolte C."/>
            <person name="Sykes S."/>
            <person name="Walk T."/>
            <person name="White J."/>
            <person name="Yandava C."/>
            <person name="Haas B."/>
            <person name="Nusbaum C."/>
            <person name="Birren B."/>
        </authorList>
    </citation>
    <scope>NUCLEOTIDE SEQUENCE [LARGE SCALE GENOMIC DNA]</scope>
    <source>
        <strain evidence="4">ATCC 64411 / 73-15</strain>
    </source>
</reference>
<protein>
    <submittedName>
        <fullName evidence="2 3">Uncharacterized protein</fullName>
    </submittedName>
</protein>
<gene>
    <name evidence="2" type="ORF">MAPG_04152</name>
</gene>